<dbReference type="OrthoDB" id="407298at2759"/>
<dbReference type="EMBL" id="MU150238">
    <property type="protein sequence ID" value="KAF9467227.1"/>
    <property type="molecule type" value="Genomic_DNA"/>
</dbReference>
<dbReference type="PROSITE" id="PS51405">
    <property type="entry name" value="HEME_HALOPEROXIDASE"/>
    <property type="match status" value="1"/>
</dbReference>
<reference evidence="10" key="1">
    <citation type="submission" date="2020-11" db="EMBL/GenBank/DDBJ databases">
        <authorList>
            <consortium name="DOE Joint Genome Institute"/>
            <person name="Ahrendt S."/>
            <person name="Riley R."/>
            <person name="Andreopoulos W."/>
            <person name="Labutti K."/>
            <person name="Pangilinan J."/>
            <person name="Ruiz-Duenas F.J."/>
            <person name="Barrasa J.M."/>
            <person name="Sanchez-Garcia M."/>
            <person name="Camarero S."/>
            <person name="Miyauchi S."/>
            <person name="Serrano A."/>
            <person name="Linde D."/>
            <person name="Babiker R."/>
            <person name="Drula E."/>
            <person name="Ayuso-Fernandez I."/>
            <person name="Pacheco R."/>
            <person name="Padilla G."/>
            <person name="Ferreira P."/>
            <person name="Barriuso J."/>
            <person name="Kellner H."/>
            <person name="Castanera R."/>
            <person name="Alfaro M."/>
            <person name="Ramirez L."/>
            <person name="Pisabarro A.G."/>
            <person name="Kuo A."/>
            <person name="Tritt A."/>
            <person name="Lipzen A."/>
            <person name="He G."/>
            <person name="Yan M."/>
            <person name="Ng V."/>
            <person name="Cullen D."/>
            <person name="Martin F."/>
            <person name="Rosso M.-N."/>
            <person name="Henrissat B."/>
            <person name="Hibbett D."/>
            <person name="Martinez A.T."/>
            <person name="Grigoriev I.V."/>
        </authorList>
    </citation>
    <scope>NUCLEOTIDE SEQUENCE</scope>
    <source>
        <strain evidence="10">CBS 247.69</strain>
    </source>
</reference>
<evidence type="ECO:0000313" key="11">
    <source>
        <dbReference type="Proteomes" id="UP000807353"/>
    </source>
</evidence>
<protein>
    <submittedName>
        <fullName evidence="10">Chloroperoxidase</fullName>
    </submittedName>
</protein>
<dbReference type="PANTHER" id="PTHR33577">
    <property type="entry name" value="STERIGMATOCYSTIN BIOSYNTHESIS PEROXIDASE STCC-RELATED"/>
    <property type="match status" value="1"/>
</dbReference>
<evidence type="ECO:0000313" key="10">
    <source>
        <dbReference type="EMBL" id="KAF9467227.1"/>
    </source>
</evidence>
<evidence type="ECO:0000256" key="4">
    <source>
        <dbReference type="ARBA" id="ARBA00022723"/>
    </source>
</evidence>
<keyword evidence="4" id="KW-0479">Metal-binding</keyword>
<evidence type="ECO:0000256" key="1">
    <source>
        <dbReference type="ARBA" id="ARBA00001970"/>
    </source>
</evidence>
<dbReference type="GO" id="GO:0004601">
    <property type="term" value="F:peroxidase activity"/>
    <property type="evidence" value="ECO:0007669"/>
    <property type="project" value="UniProtKB-KW"/>
</dbReference>
<keyword evidence="3" id="KW-0349">Heme</keyword>
<evidence type="ECO:0000256" key="7">
    <source>
        <dbReference type="ARBA" id="ARBA00025795"/>
    </source>
</evidence>
<keyword evidence="5" id="KW-0560">Oxidoreductase</keyword>
<dbReference type="SUPFAM" id="SSF47571">
    <property type="entry name" value="Cloroperoxidase"/>
    <property type="match status" value="1"/>
</dbReference>
<proteinExistence type="inferred from homology"/>
<dbReference type="Proteomes" id="UP000807353">
    <property type="component" value="Unassembled WGS sequence"/>
</dbReference>
<dbReference type="InterPro" id="IPR000028">
    <property type="entry name" value="Chloroperoxidase"/>
</dbReference>
<gene>
    <name evidence="10" type="ORF">BDZ94DRAFT_1249893</name>
</gene>
<evidence type="ECO:0000256" key="5">
    <source>
        <dbReference type="ARBA" id="ARBA00023002"/>
    </source>
</evidence>
<evidence type="ECO:0000256" key="3">
    <source>
        <dbReference type="ARBA" id="ARBA00022617"/>
    </source>
</evidence>
<name>A0A9P6CID5_9AGAR</name>
<accession>A0A9P6CID5</accession>
<comment type="caution">
    <text evidence="10">The sequence shown here is derived from an EMBL/GenBank/DDBJ whole genome shotgun (WGS) entry which is preliminary data.</text>
</comment>
<evidence type="ECO:0000259" key="9">
    <source>
        <dbReference type="PROSITE" id="PS51405"/>
    </source>
</evidence>
<comment type="cofactor">
    <cofactor evidence="1">
        <name>heme b</name>
        <dbReference type="ChEBI" id="CHEBI:60344"/>
    </cofactor>
</comment>
<feature type="region of interest" description="Disordered" evidence="8">
    <location>
        <begin position="277"/>
        <end position="299"/>
    </location>
</feature>
<keyword evidence="6" id="KW-0408">Iron</keyword>
<sequence>MFLVTPVKKATRLIGVLVWDISLTFINLVTPNRKEGHVTPEGHPGVGGVWPEFVAPRDGDSRCCCPALNAMANHGILPHDGRNISFKELNRTIRATFNFAPTFCFLVPNVAADMLKKSYSKDTFDLEELNLHNGIEHDASLTREDVHFQADQGVPHLPFIKELLASATGKDKDGNPLLTPTDLSRISAQRRVDARATNPEFSLSFSHKMFGSSNSSTMLTIFGGRIRDLETILIEERLPEGWESRIRERQGLTLVTFNRTVLGVEFGINEKKVVPTPAAHSDDAARPSTQKDGADAAQL</sequence>
<dbReference type="Pfam" id="PF01328">
    <property type="entry name" value="Peroxidase_2"/>
    <property type="match status" value="1"/>
</dbReference>
<dbReference type="PANTHER" id="PTHR33577:SF18">
    <property type="entry name" value="HEME HALOPEROXIDASE FAMILY PROFILE DOMAIN-CONTAINING PROTEIN"/>
    <property type="match status" value="1"/>
</dbReference>
<keyword evidence="2" id="KW-0575">Peroxidase</keyword>
<dbReference type="GO" id="GO:0046872">
    <property type="term" value="F:metal ion binding"/>
    <property type="evidence" value="ECO:0007669"/>
    <property type="project" value="UniProtKB-KW"/>
</dbReference>
<dbReference type="InterPro" id="IPR036851">
    <property type="entry name" value="Chloroperoxidase-like_sf"/>
</dbReference>
<dbReference type="Gene3D" id="1.10.489.10">
    <property type="entry name" value="Chloroperoxidase-like"/>
    <property type="match status" value="1"/>
</dbReference>
<evidence type="ECO:0000256" key="6">
    <source>
        <dbReference type="ARBA" id="ARBA00023004"/>
    </source>
</evidence>
<evidence type="ECO:0000256" key="8">
    <source>
        <dbReference type="SAM" id="MobiDB-lite"/>
    </source>
</evidence>
<evidence type="ECO:0000256" key="2">
    <source>
        <dbReference type="ARBA" id="ARBA00022559"/>
    </source>
</evidence>
<comment type="similarity">
    <text evidence="7">Belongs to the chloroperoxidase family.</text>
</comment>
<organism evidence="10 11">
    <name type="scientific">Collybia nuda</name>
    <dbReference type="NCBI Taxonomy" id="64659"/>
    <lineage>
        <taxon>Eukaryota</taxon>
        <taxon>Fungi</taxon>
        <taxon>Dikarya</taxon>
        <taxon>Basidiomycota</taxon>
        <taxon>Agaricomycotina</taxon>
        <taxon>Agaricomycetes</taxon>
        <taxon>Agaricomycetidae</taxon>
        <taxon>Agaricales</taxon>
        <taxon>Tricholomatineae</taxon>
        <taxon>Clitocybaceae</taxon>
        <taxon>Collybia</taxon>
    </lineage>
</organism>
<dbReference type="AlphaFoldDB" id="A0A9P6CID5"/>
<feature type="domain" description="Heme haloperoxidase family profile" evidence="9">
    <location>
        <begin position="49"/>
        <end position="259"/>
    </location>
</feature>
<keyword evidence="11" id="KW-1185">Reference proteome</keyword>